<organism evidence="2 3">
    <name type="scientific">Caerostris darwini</name>
    <dbReference type="NCBI Taxonomy" id="1538125"/>
    <lineage>
        <taxon>Eukaryota</taxon>
        <taxon>Metazoa</taxon>
        <taxon>Ecdysozoa</taxon>
        <taxon>Arthropoda</taxon>
        <taxon>Chelicerata</taxon>
        <taxon>Arachnida</taxon>
        <taxon>Araneae</taxon>
        <taxon>Araneomorphae</taxon>
        <taxon>Entelegynae</taxon>
        <taxon>Araneoidea</taxon>
        <taxon>Araneidae</taxon>
        <taxon>Caerostris</taxon>
    </lineage>
</organism>
<comment type="caution">
    <text evidence="2">The sequence shown here is derived from an EMBL/GenBank/DDBJ whole genome shotgun (WGS) entry which is preliminary data.</text>
</comment>
<evidence type="ECO:0000256" key="1">
    <source>
        <dbReference type="SAM" id="MobiDB-lite"/>
    </source>
</evidence>
<accession>A0AAV4VHJ8</accession>
<dbReference type="AlphaFoldDB" id="A0AAV4VHJ8"/>
<protein>
    <submittedName>
        <fullName evidence="2">Uncharacterized protein</fullName>
    </submittedName>
</protein>
<evidence type="ECO:0000313" key="2">
    <source>
        <dbReference type="EMBL" id="GIY69459.1"/>
    </source>
</evidence>
<dbReference type="EMBL" id="BPLQ01013040">
    <property type="protein sequence ID" value="GIY69459.1"/>
    <property type="molecule type" value="Genomic_DNA"/>
</dbReference>
<evidence type="ECO:0000313" key="3">
    <source>
        <dbReference type="Proteomes" id="UP001054837"/>
    </source>
</evidence>
<name>A0AAV4VHJ8_9ARAC</name>
<gene>
    <name evidence="2" type="ORF">CDAR_207381</name>
</gene>
<proteinExistence type="predicted"/>
<sequence>MRSVGPQLPKGSTDNFQPFLTERPPSKGILRWNTNVRVLRYAARNSRRLCAADIPAVLVEPFDVMETEGLPSLSKRGASL</sequence>
<reference evidence="2 3" key="1">
    <citation type="submission" date="2021-06" db="EMBL/GenBank/DDBJ databases">
        <title>Caerostris darwini draft genome.</title>
        <authorList>
            <person name="Kono N."/>
            <person name="Arakawa K."/>
        </authorList>
    </citation>
    <scope>NUCLEOTIDE SEQUENCE [LARGE SCALE GENOMIC DNA]</scope>
</reference>
<feature type="region of interest" description="Disordered" evidence="1">
    <location>
        <begin position="1"/>
        <end position="22"/>
    </location>
</feature>
<keyword evidence="3" id="KW-1185">Reference proteome</keyword>
<dbReference type="Proteomes" id="UP001054837">
    <property type="component" value="Unassembled WGS sequence"/>
</dbReference>